<dbReference type="RefSeq" id="WP_160320035.1">
    <property type="nucleotide sequence ID" value="NZ_CP061202.1"/>
</dbReference>
<gene>
    <name evidence="1" type="ORF">SAMN04244550_00652</name>
</gene>
<dbReference type="Proteomes" id="UP000183812">
    <property type="component" value="Unassembled WGS sequence"/>
</dbReference>
<dbReference type="EMBL" id="FNAY01000002">
    <property type="protein sequence ID" value="SDE58605.1"/>
    <property type="molecule type" value="Genomic_DNA"/>
</dbReference>
<proteinExistence type="predicted"/>
<sequence length="52" mass="5397">MKRFFLGLALVTMTASAAAAGGMSFDLPRLDFPGAGAEVTQTCNLLTQSCSQ</sequence>
<name>A0A1G7E5E7_RHOCA</name>
<evidence type="ECO:0000313" key="1">
    <source>
        <dbReference type="EMBL" id="SDE58605.1"/>
    </source>
</evidence>
<protein>
    <submittedName>
        <fullName evidence="1">Uncharacterized protein</fullName>
    </submittedName>
</protein>
<evidence type="ECO:0000313" key="2">
    <source>
        <dbReference type="Proteomes" id="UP000183812"/>
    </source>
</evidence>
<organism evidence="1 2">
    <name type="scientific">Rhodobacter capsulatus</name>
    <name type="common">Rhodopseudomonas capsulata</name>
    <dbReference type="NCBI Taxonomy" id="1061"/>
    <lineage>
        <taxon>Bacteria</taxon>
        <taxon>Pseudomonadati</taxon>
        <taxon>Pseudomonadota</taxon>
        <taxon>Alphaproteobacteria</taxon>
        <taxon>Rhodobacterales</taxon>
        <taxon>Rhodobacter group</taxon>
        <taxon>Rhodobacter</taxon>
    </lineage>
</organism>
<accession>A0A1G7E5E7</accession>
<reference evidence="1 2" key="1">
    <citation type="submission" date="2016-10" db="EMBL/GenBank/DDBJ databases">
        <authorList>
            <person name="de Groot N.N."/>
        </authorList>
    </citation>
    <scope>NUCLEOTIDE SEQUENCE [LARGE SCALE GENOMIC DNA]</scope>
    <source>
        <strain evidence="2">DSM 938 / 37b4</strain>
    </source>
</reference>
<dbReference type="AlphaFoldDB" id="A0A1G7E5E7"/>